<evidence type="ECO:0000313" key="6">
    <source>
        <dbReference type="EMBL" id="TFH98206.1"/>
    </source>
</evidence>
<evidence type="ECO:0000259" key="5">
    <source>
        <dbReference type="Pfam" id="PF03358"/>
    </source>
</evidence>
<evidence type="ECO:0000256" key="1">
    <source>
        <dbReference type="ARBA" id="ARBA00022630"/>
    </source>
</evidence>
<feature type="region of interest" description="Disordered" evidence="4">
    <location>
        <begin position="201"/>
        <end position="239"/>
    </location>
</feature>
<reference evidence="6 7" key="1">
    <citation type="submission" date="2019-03" db="EMBL/GenBank/DDBJ databases">
        <title>Reclassification of Micrococcus aloeverae and Micrococcus yunnanensis as later heterotypic synonyms of Micrococcus luteus.</title>
        <authorList>
            <person name="Huang C.-H."/>
        </authorList>
    </citation>
    <scope>NUCLEOTIDE SEQUENCE [LARGE SCALE GENOMIC DNA]</scope>
    <source>
        <strain evidence="6 7">BCRC 12151</strain>
    </source>
</reference>
<keyword evidence="2" id="KW-0288">FMN</keyword>
<dbReference type="InterPro" id="IPR023932">
    <property type="entry name" value="CE1759_FMN_reduct"/>
</dbReference>
<keyword evidence="1" id="KW-0285">Flavoprotein</keyword>
<sequence>MSMNTPSFPTASHASDAPVRLTAVSGGMGEPSLTTRLSTRLHDAARRELEAHGLDVETAQVPLRPLATAVAQAHLGTVREPHLDRALDTVLASDALVVVAPTYKASMAGMARAFWELVEDGALRGVPVLLAATGGTARHSLVLDTSLRPLFAQLGATALPHGVFAATDDWGGGPATADGAGALDVRIAGAGADLAHAVLRERAAPRPPEASVRLPPADMPTAQAPSPTETPFAAILGRP</sequence>
<evidence type="ECO:0000313" key="7">
    <source>
        <dbReference type="Proteomes" id="UP000297477"/>
    </source>
</evidence>
<dbReference type="EMBL" id="SPKT01000021">
    <property type="protein sequence ID" value="TFH98206.1"/>
    <property type="molecule type" value="Genomic_DNA"/>
</dbReference>
<keyword evidence="7" id="KW-1185">Reference proteome</keyword>
<evidence type="ECO:0000256" key="2">
    <source>
        <dbReference type="ARBA" id="ARBA00022643"/>
    </source>
</evidence>
<dbReference type="InterPro" id="IPR005025">
    <property type="entry name" value="FMN_Rdtase-like_dom"/>
</dbReference>
<name>A0ABY2JXN7_9MICC</name>
<comment type="caution">
    <text evidence="6">The sequence shown here is derived from an EMBL/GenBank/DDBJ whole genome shotgun (WGS) entry which is preliminary data.</text>
</comment>
<accession>A0ABY2JXN7</accession>
<evidence type="ECO:0000256" key="4">
    <source>
        <dbReference type="SAM" id="MobiDB-lite"/>
    </source>
</evidence>
<dbReference type="Gene3D" id="3.40.50.360">
    <property type="match status" value="1"/>
</dbReference>
<feature type="domain" description="NADPH-dependent FMN reductase-like" evidence="5">
    <location>
        <begin position="20"/>
        <end position="170"/>
    </location>
</feature>
<proteinExistence type="predicted"/>
<dbReference type="SUPFAM" id="SSF52218">
    <property type="entry name" value="Flavoproteins"/>
    <property type="match status" value="1"/>
</dbReference>
<dbReference type="InterPro" id="IPR051814">
    <property type="entry name" value="NAD(P)H-dep_FMN_reductase"/>
</dbReference>
<keyword evidence="3" id="KW-0560">Oxidoreductase</keyword>
<dbReference type="PANTHER" id="PTHR43408">
    <property type="entry name" value="FMN REDUCTASE (NADPH)"/>
    <property type="match status" value="1"/>
</dbReference>
<organism evidence="6 7">
    <name type="scientific">Micrococcus lylae</name>
    <dbReference type="NCBI Taxonomy" id="1273"/>
    <lineage>
        <taxon>Bacteria</taxon>
        <taxon>Bacillati</taxon>
        <taxon>Actinomycetota</taxon>
        <taxon>Actinomycetes</taxon>
        <taxon>Micrococcales</taxon>
        <taxon>Micrococcaceae</taxon>
        <taxon>Micrococcus</taxon>
    </lineage>
</organism>
<dbReference type="NCBIfam" id="TIGR04037">
    <property type="entry name" value="LLM_duo_CE1759"/>
    <property type="match status" value="1"/>
</dbReference>
<dbReference type="Pfam" id="PF03358">
    <property type="entry name" value="FMN_red"/>
    <property type="match status" value="1"/>
</dbReference>
<dbReference type="PANTHER" id="PTHR43408:SF2">
    <property type="entry name" value="FMN REDUCTASE (NADPH)"/>
    <property type="match status" value="1"/>
</dbReference>
<protein>
    <submittedName>
        <fullName evidence="6">Oxidoreductase</fullName>
    </submittedName>
</protein>
<gene>
    <name evidence="6" type="ORF">E4A49_09530</name>
</gene>
<dbReference type="InterPro" id="IPR029039">
    <property type="entry name" value="Flavoprotein-like_sf"/>
</dbReference>
<dbReference type="Proteomes" id="UP000297477">
    <property type="component" value="Unassembled WGS sequence"/>
</dbReference>
<evidence type="ECO:0000256" key="3">
    <source>
        <dbReference type="ARBA" id="ARBA00023002"/>
    </source>
</evidence>